<dbReference type="EMBL" id="JAGFMF010012000">
    <property type="protein sequence ID" value="KAG8508720.1"/>
    <property type="molecule type" value="Genomic_DNA"/>
</dbReference>
<dbReference type="InterPro" id="IPR009003">
    <property type="entry name" value="Peptidase_S1_PA"/>
</dbReference>
<organism evidence="9 10">
    <name type="scientific">Galemys pyrenaicus</name>
    <name type="common">Iberian desman</name>
    <name type="synonym">Pyrenean desman</name>
    <dbReference type="NCBI Taxonomy" id="202257"/>
    <lineage>
        <taxon>Eukaryota</taxon>
        <taxon>Metazoa</taxon>
        <taxon>Chordata</taxon>
        <taxon>Craniata</taxon>
        <taxon>Vertebrata</taxon>
        <taxon>Euteleostomi</taxon>
        <taxon>Mammalia</taxon>
        <taxon>Eutheria</taxon>
        <taxon>Laurasiatheria</taxon>
        <taxon>Eulipotyphla</taxon>
        <taxon>Talpidae</taxon>
        <taxon>Galemys</taxon>
    </lineage>
</organism>
<name>A0A8J6A115_GALPY</name>
<dbReference type="FunFam" id="2.40.10.10:FF:000014">
    <property type="entry name" value="Complement factor D"/>
    <property type="match status" value="1"/>
</dbReference>
<evidence type="ECO:0000256" key="4">
    <source>
        <dbReference type="ARBA" id="ARBA00022825"/>
    </source>
</evidence>
<feature type="non-terminal residue" evidence="9">
    <location>
        <position position="214"/>
    </location>
</feature>
<evidence type="ECO:0000256" key="1">
    <source>
        <dbReference type="ARBA" id="ARBA00022670"/>
    </source>
</evidence>
<accession>A0A8J6A115</accession>
<dbReference type="InterPro" id="IPR033116">
    <property type="entry name" value="TRYPSIN_SER"/>
</dbReference>
<dbReference type="SUPFAM" id="SSF50494">
    <property type="entry name" value="Trypsin-like serine proteases"/>
    <property type="match status" value="1"/>
</dbReference>
<keyword evidence="3 7" id="KW-0378">Hydrolase</keyword>
<dbReference type="InterPro" id="IPR001254">
    <property type="entry name" value="Trypsin_dom"/>
</dbReference>
<dbReference type="GO" id="GO:0004252">
    <property type="term" value="F:serine-type endopeptidase activity"/>
    <property type="evidence" value="ECO:0007669"/>
    <property type="project" value="InterPro"/>
</dbReference>
<evidence type="ECO:0000256" key="6">
    <source>
        <dbReference type="ARBA" id="ARBA00023157"/>
    </source>
</evidence>
<keyword evidence="5" id="KW-0865">Zymogen</keyword>
<sequence>MAFVTFINDKGRQHQCGGFLVRDDFVMTAAHCFGSNMMVTLGAHNIRKRENSQQVIPVLRAFPHQGYDDERLVNDIMLLKLKNKASLTSAVKTIALPHHRDGVKPGQVCSVAGWGTMEGGKTSDTLREVDLEVQDGQKCKDLFRNYDNSIQMCVGKPKTKKASGGGDSGGPFVCNGVAQGIVSYSYIDPEVLPRVFTRISSFLPWIHTTMRRSW</sequence>
<evidence type="ECO:0000256" key="2">
    <source>
        <dbReference type="ARBA" id="ARBA00022729"/>
    </source>
</evidence>
<dbReference type="InterPro" id="IPR043504">
    <property type="entry name" value="Peptidase_S1_PA_chymotrypsin"/>
</dbReference>
<evidence type="ECO:0000259" key="8">
    <source>
        <dbReference type="PROSITE" id="PS50240"/>
    </source>
</evidence>
<proteinExistence type="predicted"/>
<keyword evidence="2" id="KW-0732">Signal</keyword>
<keyword evidence="6" id="KW-1015">Disulfide bond</keyword>
<dbReference type="OrthoDB" id="5565075at2759"/>
<dbReference type="CDD" id="cd00190">
    <property type="entry name" value="Tryp_SPc"/>
    <property type="match status" value="1"/>
</dbReference>
<evidence type="ECO:0000256" key="5">
    <source>
        <dbReference type="ARBA" id="ARBA00023145"/>
    </source>
</evidence>
<keyword evidence="10" id="KW-1185">Reference proteome</keyword>
<dbReference type="PRINTS" id="PR00722">
    <property type="entry name" value="CHYMOTRYPSIN"/>
</dbReference>
<dbReference type="PROSITE" id="PS00134">
    <property type="entry name" value="TRYPSIN_HIS"/>
    <property type="match status" value="1"/>
</dbReference>
<dbReference type="InterPro" id="IPR018114">
    <property type="entry name" value="TRYPSIN_HIS"/>
</dbReference>
<dbReference type="Proteomes" id="UP000700334">
    <property type="component" value="Unassembled WGS sequence"/>
</dbReference>
<keyword evidence="1 7" id="KW-0645">Protease</keyword>
<dbReference type="PROSITE" id="PS00135">
    <property type="entry name" value="TRYPSIN_SER"/>
    <property type="match status" value="1"/>
</dbReference>
<feature type="domain" description="Peptidase S1" evidence="8">
    <location>
        <begin position="1"/>
        <end position="211"/>
    </location>
</feature>
<dbReference type="PANTHER" id="PTHR24271:SF22">
    <property type="entry name" value="MAST CELL PROTEASE 8"/>
    <property type="match status" value="1"/>
</dbReference>
<dbReference type="Gene3D" id="2.40.10.10">
    <property type="entry name" value="Trypsin-like serine proteases"/>
    <property type="match status" value="2"/>
</dbReference>
<evidence type="ECO:0000256" key="3">
    <source>
        <dbReference type="ARBA" id="ARBA00022801"/>
    </source>
</evidence>
<keyword evidence="4 7" id="KW-0720">Serine protease</keyword>
<reference evidence="9" key="1">
    <citation type="journal article" date="2021" name="Evol. Appl.">
        <title>The genome of the Pyrenean desman and the effects of bottlenecks and inbreeding on the genomic landscape of an endangered species.</title>
        <authorList>
            <person name="Escoda L."/>
            <person name="Castresana J."/>
        </authorList>
    </citation>
    <scope>NUCLEOTIDE SEQUENCE</scope>
    <source>
        <strain evidence="9">IBE-C5619</strain>
    </source>
</reference>
<evidence type="ECO:0000256" key="7">
    <source>
        <dbReference type="RuleBase" id="RU363034"/>
    </source>
</evidence>
<protein>
    <submittedName>
        <fullName evidence="9">Mast cell protease 8</fullName>
    </submittedName>
</protein>
<dbReference type="GO" id="GO:0006508">
    <property type="term" value="P:proteolysis"/>
    <property type="evidence" value="ECO:0007669"/>
    <property type="project" value="UniProtKB-KW"/>
</dbReference>
<dbReference type="PROSITE" id="PS50240">
    <property type="entry name" value="TRYPSIN_DOM"/>
    <property type="match status" value="1"/>
</dbReference>
<dbReference type="Pfam" id="PF00089">
    <property type="entry name" value="Trypsin"/>
    <property type="match status" value="1"/>
</dbReference>
<comment type="caution">
    <text evidence="9">The sequence shown here is derived from an EMBL/GenBank/DDBJ whole genome shotgun (WGS) entry which is preliminary data.</text>
</comment>
<dbReference type="GO" id="GO:0005737">
    <property type="term" value="C:cytoplasm"/>
    <property type="evidence" value="ECO:0007669"/>
    <property type="project" value="TreeGrafter"/>
</dbReference>
<evidence type="ECO:0000313" key="9">
    <source>
        <dbReference type="EMBL" id="KAG8508720.1"/>
    </source>
</evidence>
<dbReference type="PANTHER" id="PTHR24271">
    <property type="entry name" value="KALLIKREIN-RELATED"/>
    <property type="match status" value="1"/>
</dbReference>
<dbReference type="AlphaFoldDB" id="A0A8J6A115"/>
<evidence type="ECO:0000313" key="10">
    <source>
        <dbReference type="Proteomes" id="UP000700334"/>
    </source>
</evidence>
<gene>
    <name evidence="9" type="ORF">J0S82_010212</name>
</gene>
<dbReference type="SMART" id="SM00020">
    <property type="entry name" value="Tryp_SPc"/>
    <property type="match status" value="1"/>
</dbReference>
<dbReference type="InterPro" id="IPR001314">
    <property type="entry name" value="Peptidase_S1A"/>
</dbReference>